<dbReference type="EMBL" id="BART01006481">
    <property type="protein sequence ID" value="GAG64388.1"/>
    <property type="molecule type" value="Genomic_DNA"/>
</dbReference>
<proteinExistence type="predicted"/>
<evidence type="ECO:0000259" key="1">
    <source>
        <dbReference type="Pfam" id="PF18480"/>
    </source>
</evidence>
<sequence>MNFLLDENVPISIKDVIHDLGFDVFTLHDFNMLGIQNGEVAKLALKEKAIIITLDSDFLQLNKSLQKKSRVVLIKIHPRDPKKIREILNDNLKKYVSKLNNPCKLIITEDDIILEELS</sequence>
<dbReference type="AlphaFoldDB" id="X0ZV73"/>
<comment type="caution">
    <text evidence="2">The sequence shown here is derived from an EMBL/GenBank/DDBJ whole genome shotgun (WGS) entry which is preliminary data.</text>
</comment>
<protein>
    <recommendedName>
        <fullName evidence="1">DUF5615 domain-containing protein</fullName>
    </recommendedName>
</protein>
<evidence type="ECO:0000313" key="2">
    <source>
        <dbReference type="EMBL" id="GAG64388.1"/>
    </source>
</evidence>
<feature type="domain" description="DUF5615" evidence="1">
    <location>
        <begin position="1"/>
        <end position="106"/>
    </location>
</feature>
<dbReference type="Pfam" id="PF18480">
    <property type="entry name" value="DUF5615"/>
    <property type="match status" value="1"/>
</dbReference>
<organism evidence="2">
    <name type="scientific">marine sediment metagenome</name>
    <dbReference type="NCBI Taxonomy" id="412755"/>
    <lineage>
        <taxon>unclassified sequences</taxon>
        <taxon>metagenomes</taxon>
        <taxon>ecological metagenomes</taxon>
    </lineage>
</organism>
<name>X0ZV73_9ZZZZ</name>
<dbReference type="InterPro" id="IPR041049">
    <property type="entry name" value="DUF5615"/>
</dbReference>
<accession>X0ZV73</accession>
<reference evidence="2" key="1">
    <citation type="journal article" date="2014" name="Front. Microbiol.">
        <title>High frequency of phylogenetically diverse reductive dehalogenase-homologous genes in deep subseafloor sedimentary metagenomes.</title>
        <authorList>
            <person name="Kawai M."/>
            <person name="Futagami T."/>
            <person name="Toyoda A."/>
            <person name="Takaki Y."/>
            <person name="Nishi S."/>
            <person name="Hori S."/>
            <person name="Arai W."/>
            <person name="Tsubouchi T."/>
            <person name="Morono Y."/>
            <person name="Uchiyama I."/>
            <person name="Ito T."/>
            <person name="Fujiyama A."/>
            <person name="Inagaki F."/>
            <person name="Takami H."/>
        </authorList>
    </citation>
    <scope>NUCLEOTIDE SEQUENCE</scope>
    <source>
        <strain evidence="2">Expedition CK06-06</strain>
    </source>
</reference>
<gene>
    <name evidence="2" type="ORF">S01H4_14793</name>
</gene>